<dbReference type="PANTHER" id="PTHR36302">
    <property type="entry name" value="BLR7088 PROTEIN"/>
    <property type="match status" value="1"/>
</dbReference>
<dbReference type="SUPFAM" id="SSF110087">
    <property type="entry name" value="DR1885-like metal-binding protein"/>
    <property type="match status" value="1"/>
</dbReference>
<keyword evidence="2" id="KW-1185">Reference proteome</keyword>
<dbReference type="PATRIC" id="fig|1401328.3.peg.671"/>
<dbReference type="InterPro" id="IPR007410">
    <property type="entry name" value="LpqE-like"/>
</dbReference>
<accession>V9TX17</accession>
<dbReference type="InterPro" id="IPR036182">
    <property type="entry name" value="PCuAC_sf"/>
</dbReference>
<dbReference type="Gene3D" id="2.60.40.1890">
    <property type="entry name" value="PCu(A)C copper chaperone"/>
    <property type="match status" value="1"/>
</dbReference>
<dbReference type="InterPro" id="IPR058248">
    <property type="entry name" value="Lxx211020-like"/>
</dbReference>
<dbReference type="Proteomes" id="UP000018700">
    <property type="component" value="Chromosome"/>
</dbReference>
<protein>
    <recommendedName>
        <fullName evidence="3">Copper chaperone PCu(A)C</fullName>
    </recommendedName>
</protein>
<evidence type="ECO:0000313" key="2">
    <source>
        <dbReference type="Proteomes" id="UP000018700"/>
    </source>
</evidence>
<dbReference type="Pfam" id="PF04314">
    <property type="entry name" value="PCuAC"/>
    <property type="match status" value="1"/>
</dbReference>
<dbReference type="PANTHER" id="PTHR36302:SF1">
    <property type="entry name" value="COPPER CHAPERONE PCU(A)C"/>
    <property type="match status" value="1"/>
</dbReference>
<dbReference type="KEGG" id="efk:P856_668"/>
<dbReference type="HOGENOM" id="CLU_1445193_0_0_5"/>
<evidence type="ECO:0008006" key="3">
    <source>
        <dbReference type="Google" id="ProtNLM"/>
    </source>
</evidence>
<reference evidence="1 2" key="1">
    <citation type="journal article" date="2013" name="PLoS ONE">
        <title>Bacterial endosymbiosis in a chordate host: long-term co-evolution and conservation of secondary metabolism.</title>
        <authorList>
            <person name="Kwan J.C."/>
            <person name="Schmidt E.W."/>
        </authorList>
    </citation>
    <scope>NUCLEOTIDE SEQUENCE [LARGE SCALE GENOMIC DNA]</scope>
    <source>
        <strain evidence="2">faulkneri L5</strain>
    </source>
</reference>
<proteinExistence type="predicted"/>
<sequence>MNAKFILIYFTLISGMFYMMPSFLSTNQGIDNALATPSSNKTIPNKNIDCAGSNAVMSKGICIENAFSRASVGSIKNGAAFLTIKNMNIEVDNLIGAKTPIADRAELHTHLNKNGVMKMRRLDSIFLPSKGLLSMQPGGNHIMLLGLKSSLKKGDSFCLTLIFEKAGEITCNVSIGEIDAMHSPAAT</sequence>
<gene>
    <name evidence="1" type="ORF">P856_668</name>
</gene>
<dbReference type="EMBL" id="CP006745">
    <property type="protein sequence ID" value="AHC73875.1"/>
    <property type="molecule type" value="Genomic_DNA"/>
</dbReference>
<dbReference type="eggNOG" id="COG2847">
    <property type="taxonomic scope" value="Bacteria"/>
</dbReference>
<dbReference type="STRING" id="1401328.P856_668"/>
<organism evidence="1 2">
    <name type="scientific">Candidatus Endolissoclinum faulkneri L5</name>
    <dbReference type="NCBI Taxonomy" id="1401328"/>
    <lineage>
        <taxon>Bacteria</taxon>
        <taxon>Pseudomonadati</taxon>
        <taxon>Pseudomonadota</taxon>
        <taxon>Alphaproteobacteria</taxon>
        <taxon>Rhodospirillales</taxon>
        <taxon>Rhodospirillaceae</taxon>
        <taxon>Candidatus Endolissoclinum</taxon>
    </lineage>
</organism>
<name>V9TX17_9PROT</name>
<evidence type="ECO:0000313" key="1">
    <source>
        <dbReference type="EMBL" id="AHC73875.1"/>
    </source>
</evidence>
<dbReference type="AlphaFoldDB" id="V9TX17"/>